<evidence type="ECO:0000256" key="1">
    <source>
        <dbReference type="ARBA" id="ARBA00004479"/>
    </source>
</evidence>
<keyword evidence="15" id="KW-1185">Reference proteome</keyword>
<keyword evidence="6" id="KW-0249">Electron transport</keyword>
<keyword evidence="7" id="KW-1133">Transmembrane helix</keyword>
<gene>
    <name evidence="14" type="ORF">Cni_G08185</name>
</gene>
<dbReference type="GO" id="GO:0009610">
    <property type="term" value="P:response to symbiotic fungus"/>
    <property type="evidence" value="ECO:0007669"/>
    <property type="project" value="UniProtKB-ARBA"/>
</dbReference>
<organism evidence="14 15">
    <name type="scientific">Canna indica</name>
    <name type="common">Indian-shot</name>
    <dbReference type="NCBI Taxonomy" id="4628"/>
    <lineage>
        <taxon>Eukaryota</taxon>
        <taxon>Viridiplantae</taxon>
        <taxon>Streptophyta</taxon>
        <taxon>Embryophyta</taxon>
        <taxon>Tracheophyta</taxon>
        <taxon>Spermatophyta</taxon>
        <taxon>Magnoliopsida</taxon>
        <taxon>Liliopsida</taxon>
        <taxon>Zingiberales</taxon>
        <taxon>Cannaceae</taxon>
        <taxon>Canna</taxon>
    </lineage>
</organism>
<evidence type="ECO:0000313" key="15">
    <source>
        <dbReference type="Proteomes" id="UP001327560"/>
    </source>
</evidence>
<dbReference type="PANTHER" id="PTHR33021">
    <property type="entry name" value="BLUE COPPER PROTEIN"/>
    <property type="match status" value="1"/>
</dbReference>
<evidence type="ECO:0000256" key="2">
    <source>
        <dbReference type="ARBA" id="ARBA00022448"/>
    </source>
</evidence>
<dbReference type="CDD" id="cd04216">
    <property type="entry name" value="Phytocyanin"/>
    <property type="match status" value="1"/>
</dbReference>
<evidence type="ECO:0000256" key="5">
    <source>
        <dbReference type="ARBA" id="ARBA00022729"/>
    </source>
</evidence>
<evidence type="ECO:0000256" key="8">
    <source>
        <dbReference type="ARBA" id="ARBA00023008"/>
    </source>
</evidence>
<dbReference type="GO" id="GO:0009055">
    <property type="term" value="F:electron transfer activity"/>
    <property type="evidence" value="ECO:0007669"/>
    <property type="project" value="InterPro"/>
</dbReference>
<evidence type="ECO:0000256" key="4">
    <source>
        <dbReference type="ARBA" id="ARBA00022723"/>
    </source>
</evidence>
<keyword evidence="2" id="KW-0813">Transport</keyword>
<keyword evidence="8" id="KW-0186">Copper</keyword>
<comment type="subcellular location">
    <subcellularLocation>
        <location evidence="1">Membrane</location>
        <topology evidence="1">Single-pass type I membrane protein</topology>
    </subcellularLocation>
</comment>
<dbReference type="PROSITE" id="PS51485">
    <property type="entry name" value="PHYTOCYANIN"/>
    <property type="match status" value="1"/>
</dbReference>
<keyword evidence="3" id="KW-0812">Transmembrane</keyword>
<name>A0AAQ3Q6I7_9LILI</name>
<evidence type="ECO:0000256" key="9">
    <source>
        <dbReference type="ARBA" id="ARBA00023136"/>
    </source>
</evidence>
<dbReference type="InterPro" id="IPR039391">
    <property type="entry name" value="Phytocyanin-like"/>
</dbReference>
<dbReference type="FunFam" id="2.60.40.420:FF:000067">
    <property type="entry name" value="Cupredoxin superfamily protein"/>
    <property type="match status" value="1"/>
</dbReference>
<dbReference type="PANTHER" id="PTHR33021:SF408">
    <property type="entry name" value="PHYTOCYANIN DOMAIN-CONTAINING PROTEIN"/>
    <property type="match status" value="1"/>
</dbReference>
<dbReference type="GO" id="GO:0046872">
    <property type="term" value="F:metal ion binding"/>
    <property type="evidence" value="ECO:0007669"/>
    <property type="project" value="UniProtKB-KW"/>
</dbReference>
<keyword evidence="10" id="KW-1015">Disulfide bond</keyword>
<dbReference type="Pfam" id="PF02298">
    <property type="entry name" value="Cu_bind_like"/>
    <property type="match status" value="1"/>
</dbReference>
<proteinExistence type="predicted"/>
<evidence type="ECO:0000256" key="11">
    <source>
        <dbReference type="ARBA" id="ARBA00023180"/>
    </source>
</evidence>
<dbReference type="EMBL" id="CP136891">
    <property type="protein sequence ID" value="WOK99473.1"/>
    <property type="molecule type" value="Genomic_DNA"/>
</dbReference>
<keyword evidence="5 12" id="KW-0732">Signal</keyword>
<feature type="signal peptide" evidence="12">
    <location>
        <begin position="1"/>
        <end position="24"/>
    </location>
</feature>
<evidence type="ECO:0000256" key="7">
    <source>
        <dbReference type="ARBA" id="ARBA00022989"/>
    </source>
</evidence>
<feature type="domain" description="Phytocyanin" evidence="13">
    <location>
        <begin position="25"/>
        <end position="124"/>
    </location>
</feature>
<evidence type="ECO:0000313" key="14">
    <source>
        <dbReference type="EMBL" id="WOK99473.1"/>
    </source>
</evidence>
<dbReference type="InterPro" id="IPR008972">
    <property type="entry name" value="Cupredoxin"/>
</dbReference>
<evidence type="ECO:0000259" key="13">
    <source>
        <dbReference type="PROSITE" id="PS51485"/>
    </source>
</evidence>
<keyword evidence="11" id="KW-0325">Glycoprotein</keyword>
<keyword evidence="4" id="KW-0479">Metal-binding</keyword>
<evidence type="ECO:0000256" key="3">
    <source>
        <dbReference type="ARBA" id="ARBA00022692"/>
    </source>
</evidence>
<dbReference type="AlphaFoldDB" id="A0AAQ3Q6I7"/>
<dbReference type="Proteomes" id="UP001327560">
    <property type="component" value="Chromosome 2"/>
</dbReference>
<protein>
    <recommendedName>
        <fullName evidence="13">Phytocyanin domain-containing protein</fullName>
    </recommendedName>
</protein>
<dbReference type="Gene3D" id="2.60.40.420">
    <property type="entry name" value="Cupredoxins - blue copper proteins"/>
    <property type="match status" value="1"/>
</dbReference>
<evidence type="ECO:0000256" key="12">
    <source>
        <dbReference type="SAM" id="SignalP"/>
    </source>
</evidence>
<accession>A0AAQ3Q6I7</accession>
<reference evidence="14 15" key="1">
    <citation type="submission" date="2023-10" db="EMBL/GenBank/DDBJ databases">
        <title>Chromosome-scale genome assembly provides insights into flower coloration mechanisms of Canna indica.</title>
        <authorList>
            <person name="Li C."/>
        </authorList>
    </citation>
    <scope>NUCLEOTIDE SEQUENCE [LARGE SCALE GENOMIC DNA]</scope>
    <source>
        <tissue evidence="14">Flower</tissue>
    </source>
</reference>
<evidence type="ECO:0000256" key="10">
    <source>
        <dbReference type="ARBA" id="ARBA00023157"/>
    </source>
</evidence>
<dbReference type="InterPro" id="IPR003245">
    <property type="entry name" value="Phytocyanin_dom"/>
</dbReference>
<sequence length="162" mass="17097">MASKQLLSVLAVIAVTAVLPVAMGAEFVVGDDSGWKPDFNYTEWAADKVFRVGDHLVFNYTEGVHNVIPVNGEKFKACDASGAENVLSSGNDMVHLKVDGRKWYICGKGDHCTRGQKLVINVLTALGEAPSSPPSSSATGIASYSYKMLMGVAAAAAMVIMA</sequence>
<dbReference type="SUPFAM" id="SSF49503">
    <property type="entry name" value="Cupredoxins"/>
    <property type="match status" value="1"/>
</dbReference>
<keyword evidence="9" id="KW-0472">Membrane</keyword>
<dbReference type="GO" id="GO:0005886">
    <property type="term" value="C:plasma membrane"/>
    <property type="evidence" value="ECO:0007669"/>
    <property type="project" value="TreeGrafter"/>
</dbReference>
<feature type="chain" id="PRO_5043012126" description="Phytocyanin domain-containing protein" evidence="12">
    <location>
        <begin position="25"/>
        <end position="162"/>
    </location>
</feature>
<evidence type="ECO:0000256" key="6">
    <source>
        <dbReference type="ARBA" id="ARBA00022982"/>
    </source>
</evidence>